<evidence type="ECO:0000259" key="2">
    <source>
        <dbReference type="Pfam" id="PF17948"/>
    </source>
</evidence>
<dbReference type="Pfam" id="PF17948">
    <property type="entry name" value="DnaT"/>
    <property type="match status" value="1"/>
</dbReference>
<feature type="compositionally biased region" description="Low complexity" evidence="1">
    <location>
        <begin position="258"/>
        <end position="269"/>
    </location>
</feature>
<dbReference type="Gene3D" id="1.10.8.1180">
    <property type="match status" value="1"/>
</dbReference>
<feature type="compositionally biased region" description="Polar residues" evidence="1">
    <location>
        <begin position="97"/>
        <end position="110"/>
    </location>
</feature>
<evidence type="ECO:0000313" key="4">
    <source>
        <dbReference type="Proteomes" id="UP001319882"/>
    </source>
</evidence>
<feature type="compositionally biased region" description="Basic and acidic residues" evidence="1">
    <location>
        <begin position="128"/>
        <end position="141"/>
    </location>
</feature>
<feature type="compositionally biased region" description="Polar residues" evidence="1">
    <location>
        <begin position="142"/>
        <end position="158"/>
    </location>
</feature>
<sequence>MQYLVTINQSKALAWGLNAQQAMLFAFLYQVPSWADSRQIDGAVWFNIGKGKIIQELPLLTDKPDTAYRLMKQLRDAGLIDMTSTDNKTYMRLTSKAKSWNKAQGSEKNPTPQPGAEGSEKNPTQHGKISEGRKNIREGSEKSPTNQDTKITTPSLSDASAPEASSVFERAAAQADDGEPVADPIDSPRKTAMTFNWEPDQETYWIACYQRGLAPDANVYDALTDFREHFTAQPARTMTHADWTRRFARWVAENAKRQQAQQHTTPTTTGGNAHENRRDRTPKRRLTAQEARARAEGRAPEPGTGQTLDGEYRAHGGGW</sequence>
<accession>A0ABS8DVT2</accession>
<feature type="domain" description="DnaT DNA-binding" evidence="2">
    <location>
        <begin position="192"/>
        <end position="262"/>
    </location>
</feature>
<feature type="region of interest" description="Disordered" evidence="1">
    <location>
        <begin position="97"/>
        <end position="189"/>
    </location>
</feature>
<keyword evidence="4" id="KW-1185">Reference proteome</keyword>
<protein>
    <recommendedName>
        <fullName evidence="2">DnaT DNA-binding domain-containing protein</fullName>
    </recommendedName>
</protein>
<dbReference type="InterPro" id="IPR040480">
    <property type="entry name" value="DnaT_DNA_bind"/>
</dbReference>
<dbReference type="RefSeq" id="WP_227390621.1">
    <property type="nucleotide sequence ID" value="NZ_JBHSCJ010000002.1"/>
</dbReference>
<feature type="region of interest" description="Disordered" evidence="1">
    <location>
        <begin position="256"/>
        <end position="319"/>
    </location>
</feature>
<evidence type="ECO:0000313" key="3">
    <source>
        <dbReference type="EMBL" id="MCB8889955.1"/>
    </source>
</evidence>
<organism evidence="3 4">
    <name type="scientific">Vreelandella malpeensis</name>
    <dbReference type="NCBI Taxonomy" id="1172368"/>
    <lineage>
        <taxon>Bacteria</taxon>
        <taxon>Pseudomonadati</taxon>
        <taxon>Pseudomonadota</taxon>
        <taxon>Gammaproteobacteria</taxon>
        <taxon>Oceanospirillales</taxon>
        <taxon>Halomonadaceae</taxon>
        <taxon>Vreelandella</taxon>
    </lineage>
</organism>
<proteinExistence type="predicted"/>
<reference evidence="3 4" key="1">
    <citation type="journal article" date="2021" name="Sci. Rep.">
        <title>Genome analysis of a halophilic bacterium Halomonas malpeensis YU-PRIM-29(T) reveals its exopolysaccharide and pigment producing capabilities.</title>
        <authorList>
            <person name="Athmika"/>
            <person name="Ghate S.D."/>
            <person name="Arun A.B."/>
            <person name="Rao S.S."/>
            <person name="Kumar S.T.A."/>
            <person name="Kandiyil M.K."/>
            <person name="Saptami K."/>
            <person name="Rekha P.D."/>
        </authorList>
    </citation>
    <scope>NUCLEOTIDE SEQUENCE [LARGE SCALE GENOMIC DNA]</scope>
    <source>
        <strain evidence="4">prim 29</strain>
    </source>
</reference>
<dbReference type="EMBL" id="WHVL01000005">
    <property type="protein sequence ID" value="MCB8889955.1"/>
    <property type="molecule type" value="Genomic_DNA"/>
</dbReference>
<name>A0ABS8DVT2_9GAMM</name>
<comment type="caution">
    <text evidence="3">The sequence shown here is derived from an EMBL/GenBank/DDBJ whole genome shotgun (WGS) entry which is preliminary data.</text>
</comment>
<gene>
    <name evidence="3" type="ORF">GEV37_12610</name>
</gene>
<evidence type="ECO:0000256" key="1">
    <source>
        <dbReference type="SAM" id="MobiDB-lite"/>
    </source>
</evidence>
<feature type="compositionally biased region" description="Basic and acidic residues" evidence="1">
    <location>
        <begin position="310"/>
        <end position="319"/>
    </location>
</feature>
<dbReference type="Proteomes" id="UP001319882">
    <property type="component" value="Unassembled WGS sequence"/>
</dbReference>